<dbReference type="Gene3D" id="3.30.450.40">
    <property type="match status" value="1"/>
</dbReference>
<dbReference type="SUPFAM" id="SSF55781">
    <property type="entry name" value="GAF domain-like"/>
    <property type="match status" value="1"/>
</dbReference>
<dbReference type="SUPFAM" id="SSF55785">
    <property type="entry name" value="PYP-like sensor domain (PAS domain)"/>
    <property type="match status" value="1"/>
</dbReference>
<dbReference type="InterPro" id="IPR035965">
    <property type="entry name" value="PAS-like_dom_sf"/>
</dbReference>
<sequence>LNTEFVVAKFLVSKNTFACLAVFRRLSDKLKRRGNIIGSLFCDMNTNREWTPDEKQFVASVGDILTLALEEDELITSEQRYGDFFRMNEAVMLLLDPPTGAIIDANAAACEFYEFSIDELKKFSIGDLATDSKALAEVERLATGETLHAVTRQRQASGTVIDVEIFASPLGSPGLEMLILIVVDITEALAAKSKLAEALRQVNVALEEQLSWLPK</sequence>
<dbReference type="Proteomes" id="UP000054092">
    <property type="component" value="Unassembled WGS sequence"/>
</dbReference>
<dbReference type="InterPro" id="IPR029016">
    <property type="entry name" value="GAF-like_dom_sf"/>
</dbReference>
<dbReference type="EMBL" id="LGGP01000023">
    <property type="protein sequence ID" value="KUK81966.1"/>
    <property type="molecule type" value="Genomic_DNA"/>
</dbReference>
<feature type="domain" description="PAS" evidence="1">
    <location>
        <begin position="91"/>
        <end position="187"/>
    </location>
</feature>
<dbReference type="NCBIfam" id="TIGR00229">
    <property type="entry name" value="sensory_box"/>
    <property type="match status" value="1"/>
</dbReference>
<gene>
    <name evidence="2" type="ORF">XD94_0247</name>
</gene>
<name>A0A101HRU1_9BACT</name>
<dbReference type="InterPro" id="IPR000014">
    <property type="entry name" value="PAS"/>
</dbReference>
<feature type="non-terminal residue" evidence="2">
    <location>
        <position position="1"/>
    </location>
</feature>
<organism evidence="2 3">
    <name type="scientific">Mesotoga prima</name>
    <dbReference type="NCBI Taxonomy" id="1184387"/>
    <lineage>
        <taxon>Bacteria</taxon>
        <taxon>Thermotogati</taxon>
        <taxon>Thermotogota</taxon>
        <taxon>Thermotogae</taxon>
        <taxon>Kosmotogales</taxon>
        <taxon>Kosmotogaceae</taxon>
        <taxon>Mesotoga</taxon>
    </lineage>
</organism>
<dbReference type="PATRIC" id="fig|1184387.3.peg.551"/>
<accession>A0A101HRU1</accession>
<proteinExistence type="predicted"/>
<evidence type="ECO:0000313" key="2">
    <source>
        <dbReference type="EMBL" id="KUK81966.1"/>
    </source>
</evidence>
<reference evidence="3" key="1">
    <citation type="journal article" date="2015" name="MBio">
        <title>Genome-Resolved Metagenomic Analysis Reveals Roles for Candidate Phyla and Other Microbial Community Members in Biogeochemical Transformations in Oil Reservoirs.</title>
        <authorList>
            <person name="Hu P."/>
            <person name="Tom L."/>
            <person name="Singh A."/>
            <person name="Thomas B.C."/>
            <person name="Baker B.J."/>
            <person name="Piceno Y.M."/>
            <person name="Andersen G.L."/>
            <person name="Banfield J.F."/>
        </authorList>
    </citation>
    <scope>NUCLEOTIDE SEQUENCE [LARGE SCALE GENOMIC DNA]</scope>
</reference>
<comment type="caution">
    <text evidence="2">The sequence shown here is derived from an EMBL/GenBank/DDBJ whole genome shotgun (WGS) entry which is preliminary data.</text>
</comment>
<dbReference type="Pfam" id="PF13426">
    <property type="entry name" value="PAS_9"/>
    <property type="match status" value="1"/>
</dbReference>
<protein>
    <submittedName>
        <fullName evidence="2">Putative domain HDIG-containing protein</fullName>
    </submittedName>
</protein>
<evidence type="ECO:0000313" key="3">
    <source>
        <dbReference type="Proteomes" id="UP000054092"/>
    </source>
</evidence>
<dbReference type="AlphaFoldDB" id="A0A101HRU1"/>
<dbReference type="CDD" id="cd00130">
    <property type="entry name" value="PAS"/>
    <property type="match status" value="1"/>
</dbReference>
<evidence type="ECO:0000259" key="1">
    <source>
        <dbReference type="Pfam" id="PF13426"/>
    </source>
</evidence>
<dbReference type="Gene3D" id="3.30.450.20">
    <property type="entry name" value="PAS domain"/>
    <property type="match status" value="1"/>
</dbReference>